<reference evidence="3" key="1">
    <citation type="submission" date="2017-09" db="EMBL/GenBank/DDBJ databases">
        <title>Depth-based differentiation of microbial function through sediment-hosted aquifers and enrichment of novel symbionts in the deep terrestrial subsurface.</title>
        <authorList>
            <person name="Probst A.J."/>
            <person name="Ladd B."/>
            <person name="Jarett J.K."/>
            <person name="Geller-Mcgrath D.E."/>
            <person name="Sieber C.M.K."/>
            <person name="Emerson J.B."/>
            <person name="Anantharaman K."/>
            <person name="Thomas B.C."/>
            <person name="Malmstrom R."/>
            <person name="Stieglmeier M."/>
            <person name="Klingl A."/>
            <person name="Woyke T."/>
            <person name="Ryan C.M."/>
            <person name="Banfield J.F."/>
        </authorList>
    </citation>
    <scope>NUCLEOTIDE SEQUENCE [LARGE SCALE GENOMIC DNA]</scope>
</reference>
<proteinExistence type="predicted"/>
<feature type="transmembrane region" description="Helical" evidence="1">
    <location>
        <begin position="160"/>
        <end position="181"/>
    </location>
</feature>
<keyword evidence="1" id="KW-0812">Transmembrane</keyword>
<keyword evidence="1" id="KW-0472">Membrane</keyword>
<dbReference type="EMBL" id="PFOD01000044">
    <property type="protein sequence ID" value="PIZ65581.1"/>
    <property type="molecule type" value="Genomic_DNA"/>
</dbReference>
<evidence type="ECO:0000313" key="2">
    <source>
        <dbReference type="EMBL" id="PIZ65581.1"/>
    </source>
</evidence>
<feature type="transmembrane region" description="Helical" evidence="1">
    <location>
        <begin position="120"/>
        <end position="145"/>
    </location>
</feature>
<feature type="transmembrane region" description="Helical" evidence="1">
    <location>
        <begin position="74"/>
        <end position="100"/>
    </location>
</feature>
<comment type="caution">
    <text evidence="2">The sequence shown here is derived from an EMBL/GenBank/DDBJ whole genome shotgun (WGS) entry which is preliminary data.</text>
</comment>
<keyword evidence="1" id="KW-1133">Transmembrane helix</keyword>
<gene>
    <name evidence="2" type="ORF">COY14_02080</name>
</gene>
<organism evidence="2 3">
    <name type="scientific">Candidatus Roizmanbacteria bacterium CG_4_10_14_0_2_um_filter_36_9</name>
    <dbReference type="NCBI Taxonomy" id="1974823"/>
    <lineage>
        <taxon>Bacteria</taxon>
        <taxon>Candidatus Roizmaniibacteriota</taxon>
    </lineage>
</organism>
<dbReference type="AlphaFoldDB" id="A0A2M7U4I0"/>
<dbReference type="Proteomes" id="UP000230027">
    <property type="component" value="Unassembled WGS sequence"/>
</dbReference>
<evidence type="ECO:0000256" key="1">
    <source>
        <dbReference type="SAM" id="Phobius"/>
    </source>
</evidence>
<evidence type="ECO:0000313" key="3">
    <source>
        <dbReference type="Proteomes" id="UP000230027"/>
    </source>
</evidence>
<feature type="transmembrane region" description="Helical" evidence="1">
    <location>
        <begin position="43"/>
        <end position="62"/>
    </location>
</feature>
<protein>
    <submittedName>
        <fullName evidence="2">Uncharacterized protein</fullName>
    </submittedName>
</protein>
<name>A0A2M7U4I0_9BACT</name>
<feature type="transmembrane region" description="Helical" evidence="1">
    <location>
        <begin position="216"/>
        <end position="234"/>
    </location>
</feature>
<accession>A0A2M7U4I0</accession>
<feature type="transmembrane region" description="Helical" evidence="1">
    <location>
        <begin position="188"/>
        <end position="204"/>
    </location>
</feature>
<feature type="transmembrane region" description="Helical" evidence="1">
    <location>
        <begin position="6"/>
        <end position="22"/>
    </location>
</feature>
<sequence>MNINSFILYVILPAFTLLLIFTNKYYYNKRQSQRMRFHMGEDLFFGNIITPIFALLIILGIYTEILDIDFIKEIRWEIITILTISILSLLAGIGTGAHIVSVSIERAKKMNDNNETFNRILYFFHWPFGHIASVVPSLLIVYLLILLDLFKGKIFLINDLQILILSVSGVALGLVLTGVTIATHITRMIYYTLLIISFSILLVLRAESITLLEHGIAYFFSLTFITTTVALGIYRNAHLISKSIHNNLQSRFENGERIE</sequence>